<dbReference type="Pfam" id="PF04097">
    <property type="entry name" value="Nic96"/>
    <property type="match status" value="1"/>
</dbReference>
<name>A0A1Y1MEP1_PHOPY</name>
<reference evidence="6" key="1">
    <citation type="journal article" date="2016" name="Sci. Rep.">
        <title>Molecular characterization of firefly nuptial gifts: a multi-omics approach sheds light on postcopulatory sexual selection.</title>
        <authorList>
            <person name="Al-Wathiqui N."/>
            <person name="Fallon T.R."/>
            <person name="South A."/>
            <person name="Weng J.K."/>
            <person name="Lewis S.M."/>
        </authorList>
    </citation>
    <scope>NUCLEOTIDE SEQUENCE</scope>
</reference>
<dbReference type="OrthoDB" id="1918363at2759"/>
<dbReference type="GO" id="GO:0016973">
    <property type="term" value="P:poly(A)+ mRNA export from nucleus"/>
    <property type="evidence" value="ECO:0007669"/>
    <property type="project" value="TreeGrafter"/>
</dbReference>
<reference evidence="7" key="3">
    <citation type="submission" date="2019-08" db="EMBL/GenBank/DDBJ databases">
        <authorList>
            <consortium name="Photinus pyralis genome working group"/>
            <person name="Fallon T.R."/>
            <person name="Sander Lower S.E."/>
            <person name="Weng J.-K."/>
        </authorList>
    </citation>
    <scope>NUCLEOTIDE SEQUENCE</scope>
    <source>
        <strain evidence="7">1611_PpyrPB1</strain>
        <tissue evidence="7">Whole body</tissue>
    </source>
</reference>
<sequence length="814" mass="93237">MDTSDFSELLQEAEKLTSTIEGVSELPKVERSLRQVLEDSQDLYSRVAHSGAQDIHANLLLGSQGVDLPRIVQKLENISTKHTFEPLKPTYDTDVDSYLENHLQNLILGVVEKEFQKSADVIKSTSWEHQKSEWNQERIKIINAMTSASKDFMYVGNESSVFTEPRRTPSSKLGYQEGIFAAVLAQYNRNIYQGLKRPHLLKEFVTAAKEFNNTKVNDMWEIMEYMTQLPALPLNECPLVTRYHKIMIKTLVGQAKKYLEDRYKTYMTNVINEDLTNARRGGVPGTYSLVRSFVSVRLQGEYAGLEGGMVDDRPVWPVIYFCIRSGDLSAALYCLKKAAFDAGDIMQLLELKIKTPGSAEIATLEGIIKQEYKCTVHNSTDPFKRIVYDVLCCGEMTDEHSEVAKTADDYLWLKLSYLRFECDRDDSEAFANLQATVLEQYGEVHYNAMNQPHVYFQVLALTGQFEAALEFLARIEKYQIHGAHMAIALNEMHLLALPKAPTAPLLCIDPADTKPSRRLNLCRYILIYVQKFEAMAPGEAVNYYYMLKNIKNENENMFIKCIIDLAIETRQYGKLFGKMESTGMRSRGFLDDFIGNDIKMEDVLNSLGEALKNKGVFEDAIEVYNIINNQEEVLRLFCTLLPQIVHLQTTEGSLRQQLSHKAYEYAAHYSKIGYNCSQSTVSTFLLLKDLLKFFDEYHTKQYQMALQTLTEIQILPLHPRELDERISGFDRLNPNVVKVLPDIILATINIYFAQYQSIKSNDFTSMKYHDSSKETQLEFIREQAKTLTSFTGMLPYRMPGDINSRLVQMEILMH</sequence>
<keyword evidence="8" id="KW-1185">Reference proteome</keyword>
<dbReference type="PANTHER" id="PTHR11225">
    <property type="entry name" value="NUCLEAR PORE COMPLEX PROTEIN NUP93 NUCLEOPORIN NUP93 DEAD EYE PROTEIN"/>
    <property type="match status" value="1"/>
</dbReference>
<gene>
    <name evidence="7" type="ORF">PPYR_08283</name>
</gene>
<proteinExistence type="inferred from homology"/>
<evidence type="ECO:0000256" key="5">
    <source>
        <dbReference type="RuleBase" id="RU364035"/>
    </source>
</evidence>
<evidence type="ECO:0000256" key="3">
    <source>
        <dbReference type="ARBA" id="ARBA00023132"/>
    </source>
</evidence>
<evidence type="ECO:0000313" key="6">
    <source>
        <dbReference type="EMBL" id="JAV84272.1"/>
    </source>
</evidence>
<keyword evidence="5" id="KW-0653">Protein transport</keyword>
<reference evidence="7 8" key="2">
    <citation type="journal article" date="2018" name="Elife">
        <title>Firefly genomes illuminate parallel origins of bioluminescence in beetles.</title>
        <authorList>
            <person name="Fallon T.R."/>
            <person name="Lower S.E."/>
            <person name="Chang C.H."/>
            <person name="Bessho-Uehara M."/>
            <person name="Martin G.J."/>
            <person name="Bewick A.J."/>
            <person name="Behringer M."/>
            <person name="Debat H.J."/>
            <person name="Wong I."/>
            <person name="Day J.C."/>
            <person name="Suvorov A."/>
            <person name="Silva C.J."/>
            <person name="Stanger-Hall K.F."/>
            <person name="Hall D.W."/>
            <person name="Schmitz R.J."/>
            <person name="Nelson D.R."/>
            <person name="Lewis S.M."/>
            <person name="Shigenobu S."/>
            <person name="Bybee S.M."/>
            <person name="Larracuente A.M."/>
            <person name="Oba Y."/>
            <person name="Weng J.K."/>
        </authorList>
    </citation>
    <scope>NUCLEOTIDE SEQUENCE [LARGE SCALE GENOMIC DNA]</scope>
    <source>
        <strain evidence="7">1611_PpyrPB1</strain>
        <tissue evidence="7">Whole body</tissue>
    </source>
</reference>
<evidence type="ECO:0000256" key="1">
    <source>
        <dbReference type="ARBA" id="ARBA00004567"/>
    </source>
</evidence>
<keyword evidence="5" id="KW-0811">Translocation</keyword>
<comment type="similarity">
    <text evidence="2 5">Belongs to the nucleoporin interacting component (NIC) family.</text>
</comment>
<dbReference type="GO" id="GO:0006606">
    <property type="term" value="P:protein import into nucleus"/>
    <property type="evidence" value="ECO:0007669"/>
    <property type="project" value="TreeGrafter"/>
</dbReference>
<keyword evidence="5" id="KW-0509">mRNA transport</keyword>
<dbReference type="GO" id="GO:0005643">
    <property type="term" value="C:nuclear pore"/>
    <property type="evidence" value="ECO:0007669"/>
    <property type="project" value="UniProtKB-SubCell"/>
</dbReference>
<dbReference type="EMBL" id="VVIM01000006">
    <property type="protein sequence ID" value="KAB0797289.1"/>
    <property type="molecule type" value="Genomic_DNA"/>
</dbReference>
<dbReference type="InParanoid" id="A0A1Y1MEP1"/>
<keyword evidence="5" id="KW-0472">Membrane</keyword>
<keyword evidence="4 5" id="KW-0539">Nucleus</keyword>
<organism evidence="6">
    <name type="scientific">Photinus pyralis</name>
    <name type="common">Common eastern firefly</name>
    <name type="synonym">Lampyris pyralis</name>
    <dbReference type="NCBI Taxonomy" id="7054"/>
    <lineage>
        <taxon>Eukaryota</taxon>
        <taxon>Metazoa</taxon>
        <taxon>Ecdysozoa</taxon>
        <taxon>Arthropoda</taxon>
        <taxon>Hexapoda</taxon>
        <taxon>Insecta</taxon>
        <taxon>Pterygota</taxon>
        <taxon>Neoptera</taxon>
        <taxon>Endopterygota</taxon>
        <taxon>Coleoptera</taxon>
        <taxon>Polyphaga</taxon>
        <taxon>Elateriformia</taxon>
        <taxon>Elateroidea</taxon>
        <taxon>Lampyridae</taxon>
        <taxon>Lampyrinae</taxon>
        <taxon>Photinus</taxon>
    </lineage>
</organism>
<dbReference type="InterPro" id="IPR007231">
    <property type="entry name" value="Nucleoporin_int_Nup93/Nic96"/>
</dbReference>
<dbReference type="FunCoup" id="A0A1Y1MEP1">
    <property type="interactions" value="2799"/>
</dbReference>
<evidence type="ECO:0000256" key="4">
    <source>
        <dbReference type="ARBA" id="ARBA00023242"/>
    </source>
</evidence>
<keyword evidence="5" id="KW-0813">Transport</keyword>
<dbReference type="Proteomes" id="UP000327044">
    <property type="component" value="Unassembled WGS sequence"/>
</dbReference>
<dbReference type="EMBL" id="GEZM01033303">
    <property type="protein sequence ID" value="JAV84272.1"/>
    <property type="molecule type" value="Transcribed_RNA"/>
</dbReference>
<evidence type="ECO:0000256" key="2">
    <source>
        <dbReference type="ARBA" id="ARBA00010186"/>
    </source>
</evidence>
<evidence type="ECO:0000313" key="8">
    <source>
        <dbReference type="Proteomes" id="UP000327044"/>
    </source>
</evidence>
<evidence type="ECO:0000313" key="7">
    <source>
        <dbReference type="EMBL" id="KAB0797289.1"/>
    </source>
</evidence>
<keyword evidence="3 5" id="KW-0906">Nuclear pore complex</keyword>
<dbReference type="AlphaFoldDB" id="A0A1Y1MEP1"/>
<dbReference type="PANTHER" id="PTHR11225:SF4">
    <property type="entry name" value="NUCLEAR PORE COMPLEX PROTEIN NUP93"/>
    <property type="match status" value="1"/>
</dbReference>
<protein>
    <recommendedName>
        <fullName evidence="5">Nuclear pore protein</fullName>
    </recommendedName>
</protein>
<comment type="subcellular location">
    <subcellularLocation>
        <location evidence="1 5">Nucleus</location>
        <location evidence="1 5">Nuclear pore complex</location>
    </subcellularLocation>
</comment>
<accession>A0A1Y1MEP1</accession>
<dbReference type="GO" id="GO:0017056">
    <property type="term" value="F:structural constituent of nuclear pore"/>
    <property type="evidence" value="ECO:0007669"/>
    <property type="project" value="InterPro"/>
</dbReference>